<dbReference type="OrthoDB" id="377346at2759"/>
<accession>A0A5J4VIV7</accession>
<dbReference type="AlphaFoldDB" id="A0A5J4VIV7"/>
<proteinExistence type="predicted"/>
<evidence type="ECO:0008006" key="3">
    <source>
        <dbReference type="Google" id="ProtNLM"/>
    </source>
</evidence>
<dbReference type="Proteomes" id="UP000324800">
    <property type="component" value="Unassembled WGS sequence"/>
</dbReference>
<dbReference type="EMBL" id="SNRW01006703">
    <property type="protein sequence ID" value="KAA6382587.1"/>
    <property type="molecule type" value="Genomic_DNA"/>
</dbReference>
<sequence length="112" mass="13054">MADYALLDEYKEHVETPLAQLLSLADFTNLKPISQDGFGRSYSATFLQTGQEVILKRMNFLNEAEEQAINHEIEIHRSMQFRFIASPMKVKIVNILQWNIIKVEIYIITSRH</sequence>
<evidence type="ECO:0000313" key="2">
    <source>
        <dbReference type="Proteomes" id="UP000324800"/>
    </source>
</evidence>
<comment type="caution">
    <text evidence="1">The sequence shown here is derived from an EMBL/GenBank/DDBJ whole genome shotgun (WGS) entry which is preliminary data.</text>
</comment>
<organism evidence="1 2">
    <name type="scientific">Streblomastix strix</name>
    <dbReference type="NCBI Taxonomy" id="222440"/>
    <lineage>
        <taxon>Eukaryota</taxon>
        <taxon>Metamonada</taxon>
        <taxon>Preaxostyla</taxon>
        <taxon>Oxymonadida</taxon>
        <taxon>Streblomastigidae</taxon>
        <taxon>Streblomastix</taxon>
    </lineage>
</organism>
<evidence type="ECO:0000313" key="1">
    <source>
        <dbReference type="EMBL" id="KAA6382587.1"/>
    </source>
</evidence>
<dbReference type="Gene3D" id="3.30.200.20">
    <property type="entry name" value="Phosphorylase Kinase, domain 1"/>
    <property type="match status" value="1"/>
</dbReference>
<name>A0A5J4VIV7_9EUKA</name>
<dbReference type="SUPFAM" id="SSF56112">
    <property type="entry name" value="Protein kinase-like (PK-like)"/>
    <property type="match status" value="1"/>
</dbReference>
<reference evidence="1 2" key="1">
    <citation type="submission" date="2019-03" db="EMBL/GenBank/DDBJ databases">
        <title>Single cell metagenomics reveals metabolic interactions within the superorganism composed of flagellate Streblomastix strix and complex community of Bacteroidetes bacteria on its surface.</title>
        <authorList>
            <person name="Treitli S.C."/>
            <person name="Kolisko M."/>
            <person name="Husnik F."/>
            <person name="Keeling P."/>
            <person name="Hampl V."/>
        </authorList>
    </citation>
    <scope>NUCLEOTIDE SEQUENCE [LARGE SCALE GENOMIC DNA]</scope>
    <source>
        <strain evidence="1">ST1C</strain>
    </source>
</reference>
<protein>
    <recommendedName>
        <fullName evidence="3">Protein kinase domain-containing protein</fullName>
    </recommendedName>
</protein>
<gene>
    <name evidence="1" type="ORF">EZS28_021887</name>
</gene>
<dbReference type="InterPro" id="IPR011009">
    <property type="entry name" value="Kinase-like_dom_sf"/>
</dbReference>